<evidence type="ECO:0000313" key="2">
    <source>
        <dbReference type="EMBL" id="KAK1646658.1"/>
    </source>
</evidence>
<feature type="domain" description="Retrotransposon gag" evidence="1">
    <location>
        <begin position="321"/>
        <end position="358"/>
    </location>
</feature>
<evidence type="ECO:0000259" key="1">
    <source>
        <dbReference type="Pfam" id="PF03732"/>
    </source>
</evidence>
<reference evidence="2" key="1">
    <citation type="submission" date="2023-07" db="EMBL/GenBank/DDBJ databases">
        <title>A chromosome-level genome assembly of Lolium multiflorum.</title>
        <authorList>
            <person name="Chen Y."/>
            <person name="Copetti D."/>
            <person name="Kolliker R."/>
            <person name="Studer B."/>
        </authorList>
    </citation>
    <scope>NUCLEOTIDE SEQUENCE</scope>
    <source>
        <strain evidence="2">02402/16</strain>
        <tissue evidence="2">Leaf</tissue>
    </source>
</reference>
<dbReference type="Pfam" id="PF03732">
    <property type="entry name" value="Retrotrans_gag"/>
    <property type="match status" value="1"/>
</dbReference>
<dbReference type="Proteomes" id="UP001231189">
    <property type="component" value="Unassembled WGS sequence"/>
</dbReference>
<gene>
    <name evidence="2" type="ORF">QYE76_064463</name>
</gene>
<accession>A0AAD8S7Q5</accession>
<name>A0AAD8S7Q5_LOLMU</name>
<sequence length="367" mass="40587">MAKDTIPSSSEVAEETPVTYGDLTGELKKKYDEIKSALEADLIGSFHRTRSHGIRWKGFTPEGALDGVDLSTPSEERTRSLRQEINFMVAHSLHRHSESLVNTLERVALRVIQEIMSHQYSPSGPALGTHQGEALLHSRPPLPFALAAPEAPNSSAFVVYKIGGDPSDYQFLQDAPKEIPHGYACAYVPDCSTWAPSNQVAIAGTSGATGGASEADPEKQTWLAKYATPTKLPSPAPAVGSEPRNRRGWLNQFGMMPKRKAIGYTKPYPNEYELIPLPPKYRLPDFTKFSGSDGSSSIEHVSRYLAQLGMISASDELRVRYFSQSLTGSAFGWYTSLPPNSIQTWKQLEERFHEQYHSRLPRLALPI</sequence>
<proteinExistence type="predicted"/>
<dbReference type="PANTHER" id="PTHR33223">
    <property type="entry name" value="CCHC-TYPE DOMAIN-CONTAINING PROTEIN"/>
    <property type="match status" value="1"/>
</dbReference>
<comment type="caution">
    <text evidence="2">The sequence shown here is derived from an EMBL/GenBank/DDBJ whole genome shotgun (WGS) entry which is preliminary data.</text>
</comment>
<protein>
    <recommendedName>
        <fullName evidence="1">Retrotransposon gag domain-containing protein</fullName>
    </recommendedName>
</protein>
<dbReference type="InterPro" id="IPR005162">
    <property type="entry name" value="Retrotrans_gag_dom"/>
</dbReference>
<dbReference type="PANTHER" id="PTHR33223:SF10">
    <property type="entry name" value="AMINOTRANSFERASE-LIKE PLANT MOBILE DOMAIN-CONTAINING PROTEIN"/>
    <property type="match status" value="1"/>
</dbReference>
<keyword evidence="3" id="KW-1185">Reference proteome</keyword>
<evidence type="ECO:0000313" key="3">
    <source>
        <dbReference type="Proteomes" id="UP001231189"/>
    </source>
</evidence>
<dbReference type="EMBL" id="JAUUTY010000004">
    <property type="protein sequence ID" value="KAK1646658.1"/>
    <property type="molecule type" value="Genomic_DNA"/>
</dbReference>
<dbReference type="AlphaFoldDB" id="A0AAD8S7Q5"/>
<organism evidence="2 3">
    <name type="scientific">Lolium multiflorum</name>
    <name type="common">Italian ryegrass</name>
    <name type="synonym">Lolium perenne subsp. multiflorum</name>
    <dbReference type="NCBI Taxonomy" id="4521"/>
    <lineage>
        <taxon>Eukaryota</taxon>
        <taxon>Viridiplantae</taxon>
        <taxon>Streptophyta</taxon>
        <taxon>Embryophyta</taxon>
        <taxon>Tracheophyta</taxon>
        <taxon>Spermatophyta</taxon>
        <taxon>Magnoliopsida</taxon>
        <taxon>Liliopsida</taxon>
        <taxon>Poales</taxon>
        <taxon>Poaceae</taxon>
        <taxon>BOP clade</taxon>
        <taxon>Pooideae</taxon>
        <taxon>Poodae</taxon>
        <taxon>Poeae</taxon>
        <taxon>Poeae Chloroplast Group 2 (Poeae type)</taxon>
        <taxon>Loliodinae</taxon>
        <taxon>Loliinae</taxon>
        <taxon>Lolium</taxon>
    </lineage>
</organism>